<dbReference type="InterPro" id="IPR051218">
    <property type="entry name" value="Sec_MonoDiacylglyc_Lipase"/>
</dbReference>
<reference evidence="2" key="1">
    <citation type="submission" date="2020-12" db="EMBL/GenBank/DDBJ databases">
        <authorList>
            <person name="Iha C."/>
        </authorList>
    </citation>
    <scope>NUCLEOTIDE SEQUENCE</scope>
</reference>
<dbReference type="PANTHER" id="PTHR45856">
    <property type="entry name" value="ALPHA/BETA-HYDROLASES SUPERFAMILY PROTEIN"/>
    <property type="match status" value="1"/>
</dbReference>
<feature type="domain" description="Fungal lipase-type" evidence="1">
    <location>
        <begin position="53"/>
        <end position="199"/>
    </location>
</feature>
<dbReference type="PANTHER" id="PTHR45856:SF24">
    <property type="entry name" value="FUNGAL LIPASE-LIKE DOMAIN-CONTAINING PROTEIN"/>
    <property type="match status" value="1"/>
</dbReference>
<dbReference type="CDD" id="cd00519">
    <property type="entry name" value="Lipase_3"/>
    <property type="match status" value="1"/>
</dbReference>
<dbReference type="InterPro" id="IPR002921">
    <property type="entry name" value="Fungal_lipase-type"/>
</dbReference>
<dbReference type="OrthoDB" id="514788at2759"/>
<protein>
    <recommendedName>
        <fullName evidence="1">Fungal lipase-type domain-containing protein</fullName>
    </recommendedName>
</protein>
<gene>
    <name evidence="2" type="ORF">OSTQU699_LOCUS7372</name>
</gene>
<dbReference type="Gene3D" id="3.40.50.1820">
    <property type="entry name" value="alpha/beta hydrolase"/>
    <property type="match status" value="1"/>
</dbReference>
<dbReference type="AlphaFoldDB" id="A0A8S1J709"/>
<evidence type="ECO:0000313" key="3">
    <source>
        <dbReference type="Proteomes" id="UP000708148"/>
    </source>
</evidence>
<dbReference type="GO" id="GO:0006629">
    <property type="term" value="P:lipid metabolic process"/>
    <property type="evidence" value="ECO:0007669"/>
    <property type="project" value="InterPro"/>
</dbReference>
<accession>A0A8S1J709</accession>
<name>A0A8S1J709_9CHLO</name>
<evidence type="ECO:0000259" key="1">
    <source>
        <dbReference type="Pfam" id="PF01764"/>
    </source>
</evidence>
<evidence type="ECO:0000313" key="2">
    <source>
        <dbReference type="EMBL" id="CAD7702015.1"/>
    </source>
</evidence>
<organism evidence="2 3">
    <name type="scientific">Ostreobium quekettii</name>
    <dbReference type="NCBI Taxonomy" id="121088"/>
    <lineage>
        <taxon>Eukaryota</taxon>
        <taxon>Viridiplantae</taxon>
        <taxon>Chlorophyta</taxon>
        <taxon>core chlorophytes</taxon>
        <taxon>Ulvophyceae</taxon>
        <taxon>TCBD clade</taxon>
        <taxon>Bryopsidales</taxon>
        <taxon>Ostreobineae</taxon>
        <taxon>Ostreobiaceae</taxon>
        <taxon>Ostreobium</taxon>
    </lineage>
</organism>
<proteinExistence type="predicted"/>
<sequence>MIYAYNARTGLVADPFDIKSALALYDLDSIEFVHSRRTDSLAVVAWSPALVLVSFRGTSSITNILADLRAWLVVHPPPRRAHCRLRGRPRVHKGFLDSWTAGGFNQQVLKLISDVLSLPGYDRSTMRVLVTGHSLGGAIAQLAAFEISSTLKVGPCRVSCYTLGCPKVGNRAFACEYHRAVPDTWHVVNDLDVVARTPELLWYKRAGRRVVMNAKGDMIVEPVYVEFKFLSLMPAKVSVAHHLLAGYKRSVSAVASAQLVHGRGIPGHRLAVQKLLKKAHITKLLGLTEAGSCDLNSLIWPGRFRRSRGQLSTQRLASETLTDPTSTVDELEGVGMGDCMSLLHALYKAVKCWIAGLRGIDCDLDCDEEQSFEMGDRLGGGGGNGPTEKAIIMPGVGVCLYKG</sequence>
<comment type="caution">
    <text evidence="2">The sequence shown here is derived from an EMBL/GenBank/DDBJ whole genome shotgun (WGS) entry which is preliminary data.</text>
</comment>
<dbReference type="Proteomes" id="UP000708148">
    <property type="component" value="Unassembled WGS sequence"/>
</dbReference>
<dbReference type="Pfam" id="PF01764">
    <property type="entry name" value="Lipase_3"/>
    <property type="match status" value="1"/>
</dbReference>
<dbReference type="InterPro" id="IPR029058">
    <property type="entry name" value="AB_hydrolase_fold"/>
</dbReference>
<keyword evidence="3" id="KW-1185">Reference proteome</keyword>
<dbReference type="SUPFAM" id="SSF53474">
    <property type="entry name" value="alpha/beta-Hydrolases"/>
    <property type="match status" value="1"/>
</dbReference>
<dbReference type="EMBL" id="CAJHUC010001684">
    <property type="protein sequence ID" value="CAD7702015.1"/>
    <property type="molecule type" value="Genomic_DNA"/>
</dbReference>